<keyword evidence="1" id="KW-0614">Plasmid</keyword>
<geneLocation type="plasmid" evidence="1 2">
    <name>unnamed1</name>
</geneLocation>
<dbReference type="OrthoDB" id="8452379at2"/>
<gene>
    <name evidence="1" type="ORF">BA011_28750</name>
</gene>
<protein>
    <submittedName>
        <fullName evidence="1">Uncharacterized protein</fullName>
    </submittedName>
</protein>
<evidence type="ECO:0000313" key="2">
    <source>
        <dbReference type="Proteomes" id="UP000092691"/>
    </source>
</evidence>
<reference evidence="1 2" key="1">
    <citation type="submission" date="2016-06" db="EMBL/GenBank/DDBJ databases">
        <title>Microsymbionts genomes from the relict species Vavilovia formosa.</title>
        <authorList>
            <person name="Chirak E."/>
            <person name="Kimeklis A."/>
            <person name="Andronov E."/>
        </authorList>
    </citation>
    <scope>NUCLEOTIDE SEQUENCE [LARGE SCALE GENOMIC DNA]</scope>
    <source>
        <strain evidence="1 2">Vaf10</strain>
        <plasmid evidence="2">Plasmid unnamed1</plasmid>
    </source>
</reference>
<dbReference type="Proteomes" id="UP000092691">
    <property type="component" value="Plasmid unnamed1"/>
</dbReference>
<proteinExistence type="predicted"/>
<sequence>MTETEELTREIGLLADRAESNPETGVDIKALAVGLWASFNEFSIEEIEDALRDAWRMRGLAFNDNAGD</sequence>
<name>A0A1B1CIY4_RHILE</name>
<organism evidence="1 2">
    <name type="scientific">Rhizobium leguminosarum</name>
    <dbReference type="NCBI Taxonomy" id="384"/>
    <lineage>
        <taxon>Bacteria</taxon>
        <taxon>Pseudomonadati</taxon>
        <taxon>Pseudomonadota</taxon>
        <taxon>Alphaproteobacteria</taxon>
        <taxon>Hyphomicrobiales</taxon>
        <taxon>Rhizobiaceae</taxon>
        <taxon>Rhizobium/Agrobacterium group</taxon>
        <taxon>Rhizobium</taxon>
    </lineage>
</organism>
<dbReference type="AlphaFoldDB" id="A0A1B1CIY4"/>
<evidence type="ECO:0000313" key="1">
    <source>
        <dbReference type="EMBL" id="ANP89723.1"/>
    </source>
</evidence>
<accession>A0A1B1CIY4</accession>
<dbReference type="EMBL" id="CP016287">
    <property type="protein sequence ID" value="ANP89723.1"/>
    <property type="molecule type" value="Genomic_DNA"/>
</dbReference>